<evidence type="ECO:0000256" key="15">
    <source>
        <dbReference type="PIRNR" id="PIRNR004491"/>
    </source>
</evidence>
<keyword evidence="12" id="KW-0511">Multifunctional enzyme</keyword>
<evidence type="ECO:0000256" key="12">
    <source>
        <dbReference type="ARBA" id="ARBA00023268"/>
    </source>
</evidence>
<protein>
    <recommendedName>
        <fullName evidence="15">Riboflavin biosynthesis protein</fullName>
    </recommendedName>
    <domain>
        <recommendedName>
            <fullName evidence="15">Riboflavin kinase</fullName>
            <ecNumber evidence="15">2.7.1.26</ecNumber>
        </recommendedName>
        <alternativeName>
            <fullName evidence="15">Flavokinase</fullName>
        </alternativeName>
    </domain>
    <domain>
        <recommendedName>
            <fullName evidence="15">FMN adenylyltransferase</fullName>
            <ecNumber evidence="15">2.7.7.2</ecNumber>
        </recommendedName>
        <alternativeName>
            <fullName evidence="15">FAD pyrophosphorylase</fullName>
        </alternativeName>
        <alternativeName>
            <fullName evidence="15">FAD synthase</fullName>
        </alternativeName>
    </domain>
</protein>
<comment type="function">
    <text evidence="1">Catalyzes the phosphorylation of riboflavin to FMN followed by the adenylation of FMN to FAD.</text>
</comment>
<proteinExistence type="inferred from homology"/>
<keyword evidence="6 15" id="KW-0808">Transferase</keyword>
<keyword evidence="5 15" id="KW-0288">FMN</keyword>
<dbReference type="InterPro" id="IPR015864">
    <property type="entry name" value="FAD_synthase"/>
</dbReference>
<keyword evidence="10 15" id="KW-0274">FAD</keyword>
<dbReference type="NCBIfam" id="TIGR00083">
    <property type="entry name" value="ribF"/>
    <property type="match status" value="1"/>
</dbReference>
<evidence type="ECO:0000256" key="11">
    <source>
        <dbReference type="ARBA" id="ARBA00022840"/>
    </source>
</evidence>
<dbReference type="Gene3D" id="2.40.30.30">
    <property type="entry name" value="Riboflavin kinase-like"/>
    <property type="match status" value="1"/>
</dbReference>
<evidence type="ECO:0000256" key="1">
    <source>
        <dbReference type="ARBA" id="ARBA00002121"/>
    </source>
</evidence>
<dbReference type="SUPFAM" id="SSF52374">
    <property type="entry name" value="Nucleotidylyl transferase"/>
    <property type="match status" value="1"/>
</dbReference>
<evidence type="ECO:0000256" key="9">
    <source>
        <dbReference type="ARBA" id="ARBA00022777"/>
    </source>
</evidence>
<dbReference type="GO" id="GO:0003919">
    <property type="term" value="F:FMN adenylyltransferase activity"/>
    <property type="evidence" value="ECO:0007669"/>
    <property type="project" value="UniProtKB-EC"/>
</dbReference>
<organism evidence="17 18">
    <name type="scientific">Rhizosaccharibacter radicis</name>
    <dbReference type="NCBI Taxonomy" id="2782605"/>
    <lineage>
        <taxon>Bacteria</taxon>
        <taxon>Pseudomonadati</taxon>
        <taxon>Pseudomonadota</taxon>
        <taxon>Alphaproteobacteria</taxon>
        <taxon>Acetobacterales</taxon>
        <taxon>Acetobacteraceae</taxon>
        <taxon>Rhizosaccharibacter</taxon>
    </lineage>
</organism>
<dbReference type="PANTHER" id="PTHR22749">
    <property type="entry name" value="RIBOFLAVIN KINASE/FMN ADENYLYLTRANSFERASE"/>
    <property type="match status" value="1"/>
</dbReference>
<comment type="similarity">
    <text evidence="15">Belongs to the ribF family.</text>
</comment>
<evidence type="ECO:0000256" key="4">
    <source>
        <dbReference type="ARBA" id="ARBA00022630"/>
    </source>
</evidence>
<evidence type="ECO:0000256" key="14">
    <source>
        <dbReference type="ARBA" id="ARBA00049494"/>
    </source>
</evidence>
<keyword evidence="4 15" id="KW-0285">Flavoprotein</keyword>
<evidence type="ECO:0000313" key="18">
    <source>
        <dbReference type="Proteomes" id="UP001524547"/>
    </source>
</evidence>
<dbReference type="Proteomes" id="UP001524547">
    <property type="component" value="Unassembled WGS sequence"/>
</dbReference>
<evidence type="ECO:0000256" key="13">
    <source>
        <dbReference type="ARBA" id="ARBA00047880"/>
    </source>
</evidence>
<dbReference type="SMART" id="SM00904">
    <property type="entry name" value="Flavokinase"/>
    <property type="match status" value="1"/>
</dbReference>
<dbReference type="EC" id="2.7.7.2" evidence="15"/>
<comment type="caution">
    <text evidence="17">The sequence shown here is derived from an EMBL/GenBank/DDBJ whole genome shotgun (WGS) entry which is preliminary data.</text>
</comment>
<dbReference type="EC" id="2.7.1.26" evidence="15"/>
<evidence type="ECO:0000256" key="3">
    <source>
        <dbReference type="ARBA" id="ARBA00005201"/>
    </source>
</evidence>
<dbReference type="GO" id="GO:0008531">
    <property type="term" value="F:riboflavin kinase activity"/>
    <property type="evidence" value="ECO:0007669"/>
    <property type="project" value="UniProtKB-EC"/>
</dbReference>
<evidence type="ECO:0000256" key="7">
    <source>
        <dbReference type="ARBA" id="ARBA00022695"/>
    </source>
</evidence>
<evidence type="ECO:0000256" key="8">
    <source>
        <dbReference type="ARBA" id="ARBA00022741"/>
    </source>
</evidence>
<keyword evidence="9 15" id="KW-0418">Kinase</keyword>
<dbReference type="PANTHER" id="PTHR22749:SF6">
    <property type="entry name" value="RIBOFLAVIN KINASE"/>
    <property type="match status" value="1"/>
</dbReference>
<dbReference type="SUPFAM" id="SSF82114">
    <property type="entry name" value="Riboflavin kinase-like"/>
    <property type="match status" value="1"/>
</dbReference>
<accession>A0ABT1W194</accession>
<keyword evidence="8 15" id="KW-0547">Nucleotide-binding</keyword>
<comment type="pathway">
    <text evidence="2 15">Cofactor biosynthesis; FAD biosynthesis; FAD from FMN: step 1/1.</text>
</comment>
<dbReference type="CDD" id="cd02064">
    <property type="entry name" value="FAD_synthetase_N"/>
    <property type="match status" value="1"/>
</dbReference>
<dbReference type="InterPro" id="IPR015865">
    <property type="entry name" value="Riboflavin_kinase_bac/euk"/>
</dbReference>
<dbReference type="InterPro" id="IPR023468">
    <property type="entry name" value="Riboflavin_kinase"/>
</dbReference>
<dbReference type="NCBIfam" id="NF004160">
    <property type="entry name" value="PRK05627.1-3"/>
    <property type="match status" value="1"/>
</dbReference>
<dbReference type="InterPro" id="IPR023465">
    <property type="entry name" value="Riboflavin_kinase_dom_sf"/>
</dbReference>
<keyword evidence="18" id="KW-1185">Reference proteome</keyword>
<evidence type="ECO:0000256" key="5">
    <source>
        <dbReference type="ARBA" id="ARBA00022643"/>
    </source>
</evidence>
<comment type="catalytic activity">
    <reaction evidence="13 15">
        <text>riboflavin + ATP = FMN + ADP + H(+)</text>
        <dbReference type="Rhea" id="RHEA:14357"/>
        <dbReference type="ChEBI" id="CHEBI:15378"/>
        <dbReference type="ChEBI" id="CHEBI:30616"/>
        <dbReference type="ChEBI" id="CHEBI:57986"/>
        <dbReference type="ChEBI" id="CHEBI:58210"/>
        <dbReference type="ChEBI" id="CHEBI:456216"/>
        <dbReference type="EC" id="2.7.1.26"/>
    </reaction>
</comment>
<dbReference type="Gene3D" id="3.40.50.620">
    <property type="entry name" value="HUPs"/>
    <property type="match status" value="1"/>
</dbReference>
<dbReference type="Pfam" id="PF06574">
    <property type="entry name" value="FAD_syn"/>
    <property type="match status" value="1"/>
</dbReference>
<name>A0ABT1W194_9PROT</name>
<dbReference type="RefSeq" id="WP_422921134.1">
    <property type="nucleotide sequence ID" value="NZ_JAMZEJ010000011.1"/>
</dbReference>
<gene>
    <name evidence="17" type="ORF">NFI88_16215</name>
</gene>
<evidence type="ECO:0000256" key="6">
    <source>
        <dbReference type="ARBA" id="ARBA00022679"/>
    </source>
</evidence>
<dbReference type="PIRSF" id="PIRSF004491">
    <property type="entry name" value="FAD_Synth"/>
    <property type="match status" value="1"/>
</dbReference>
<evidence type="ECO:0000256" key="10">
    <source>
        <dbReference type="ARBA" id="ARBA00022827"/>
    </source>
</evidence>
<evidence type="ECO:0000256" key="2">
    <source>
        <dbReference type="ARBA" id="ARBA00004726"/>
    </source>
</evidence>
<reference evidence="17 18" key="1">
    <citation type="submission" date="2022-06" db="EMBL/GenBank/DDBJ databases">
        <title>Rhizosaccharibacter gen. nov. sp. nov. KSS12, endophytic bacteria isolated from sugarcane.</title>
        <authorList>
            <person name="Pitiwittayakul N."/>
        </authorList>
    </citation>
    <scope>NUCLEOTIDE SEQUENCE [LARGE SCALE GENOMIC DNA]</scope>
    <source>
        <strain evidence="17 18">KSS12</strain>
    </source>
</reference>
<dbReference type="EMBL" id="JAMZEJ010000011">
    <property type="protein sequence ID" value="MCQ8242378.1"/>
    <property type="molecule type" value="Genomic_DNA"/>
</dbReference>
<feature type="domain" description="Riboflavin kinase" evidence="16">
    <location>
        <begin position="197"/>
        <end position="322"/>
    </location>
</feature>
<keyword evidence="11 15" id="KW-0067">ATP-binding</keyword>
<sequence>MTAGIPGAEAVPPACRPDLHRDWRAIPAGARGAVVALGNFDGVHLGHAHLLRALHGARPSGALAVASFEPHPREFFRPDDPPFRLALPEERRDALGALGVRHLFEIPFDAAFSHLTARQFVDEVLHEALGVAHVACGADFAFGHRRGGDVRFLAERAEALGIGLTVVPALADEGGPISSTRIRRALQDGYPERAARMLGRPWALRGPVRHGDARGRLLGFPTANIPLGRHLEPARGVYAVRVRLPNGDLRGGVANIGLRPTVNQTKESRLEVHLFDFDGDLYERELSVSLLVLLRDEKRFDGLDALKTQIALDAAQARAVLDAGTTAPGP</sequence>
<comment type="pathway">
    <text evidence="3 15">Cofactor biosynthesis; FMN biosynthesis; FMN from riboflavin (ATP route): step 1/1.</text>
</comment>
<comment type="catalytic activity">
    <reaction evidence="14 15">
        <text>FMN + ATP + H(+) = FAD + diphosphate</text>
        <dbReference type="Rhea" id="RHEA:17237"/>
        <dbReference type="ChEBI" id="CHEBI:15378"/>
        <dbReference type="ChEBI" id="CHEBI:30616"/>
        <dbReference type="ChEBI" id="CHEBI:33019"/>
        <dbReference type="ChEBI" id="CHEBI:57692"/>
        <dbReference type="ChEBI" id="CHEBI:58210"/>
        <dbReference type="EC" id="2.7.7.2"/>
    </reaction>
</comment>
<evidence type="ECO:0000313" key="17">
    <source>
        <dbReference type="EMBL" id="MCQ8242378.1"/>
    </source>
</evidence>
<dbReference type="InterPro" id="IPR014729">
    <property type="entry name" value="Rossmann-like_a/b/a_fold"/>
</dbReference>
<evidence type="ECO:0000259" key="16">
    <source>
        <dbReference type="SMART" id="SM00904"/>
    </source>
</evidence>
<dbReference type="InterPro" id="IPR002606">
    <property type="entry name" value="Riboflavin_kinase_bac"/>
</dbReference>
<dbReference type="Pfam" id="PF01687">
    <property type="entry name" value="Flavokinase"/>
    <property type="match status" value="1"/>
</dbReference>
<keyword evidence="7 15" id="KW-0548">Nucleotidyltransferase</keyword>